<dbReference type="AlphaFoldDB" id="A0A5S9R6M2"/>
<dbReference type="EMBL" id="CACSAS010000040">
    <property type="protein sequence ID" value="CAA0130056.1"/>
    <property type="molecule type" value="Genomic_DNA"/>
</dbReference>
<organism evidence="1 2">
    <name type="scientific">Starkeya nomas</name>
    <dbReference type="NCBI Taxonomy" id="2666134"/>
    <lineage>
        <taxon>Bacteria</taxon>
        <taxon>Pseudomonadati</taxon>
        <taxon>Pseudomonadota</taxon>
        <taxon>Alphaproteobacteria</taxon>
        <taxon>Hyphomicrobiales</taxon>
        <taxon>Xanthobacteraceae</taxon>
        <taxon>Starkeya</taxon>
    </lineage>
</organism>
<protein>
    <submittedName>
        <fullName evidence="1">Uncharacterized protein</fullName>
    </submittedName>
</protein>
<accession>A0A5S9R6M2</accession>
<evidence type="ECO:0000313" key="1">
    <source>
        <dbReference type="EMBL" id="CAA0130056.1"/>
    </source>
</evidence>
<dbReference type="RefSeq" id="WP_159602525.1">
    <property type="nucleotide sequence ID" value="NZ_CACSAS010000040.1"/>
</dbReference>
<gene>
    <name evidence="1" type="ORF">STARVERO_04576</name>
</gene>
<proteinExistence type="predicted"/>
<sequence length="77" mass="8511">MTRRRTRNAASVDIGAVLAADADLAAADAAWLARGYVRTSCRLWLCRDGKYTARLVWRNRAHVCSTISHVVRGLIIA</sequence>
<name>A0A5S9R6M2_9HYPH</name>
<keyword evidence="2" id="KW-1185">Reference proteome</keyword>
<evidence type="ECO:0000313" key="2">
    <source>
        <dbReference type="Proteomes" id="UP000433050"/>
    </source>
</evidence>
<reference evidence="1 2" key="1">
    <citation type="submission" date="2019-12" db="EMBL/GenBank/DDBJ databases">
        <authorList>
            <person name="Reyes-Prieto M."/>
        </authorList>
    </citation>
    <scope>NUCLEOTIDE SEQUENCE [LARGE SCALE GENOMIC DNA]</scope>
    <source>
        <strain evidence="1">HF14-78462</strain>
    </source>
</reference>
<dbReference type="Proteomes" id="UP000433050">
    <property type="component" value="Unassembled WGS sequence"/>
</dbReference>